<dbReference type="Proteomes" id="UP000001593">
    <property type="component" value="Unassembled WGS sequence"/>
</dbReference>
<dbReference type="InterPro" id="IPR027417">
    <property type="entry name" value="P-loop_NTPase"/>
</dbReference>
<accession>A7RTI7</accession>
<dbReference type="Pfam" id="PF00735">
    <property type="entry name" value="Septin"/>
    <property type="match status" value="1"/>
</dbReference>
<feature type="region of interest" description="Disordered" evidence="2">
    <location>
        <begin position="1"/>
        <end position="35"/>
    </location>
</feature>
<evidence type="ECO:0000256" key="1">
    <source>
        <dbReference type="RuleBase" id="RU004560"/>
    </source>
</evidence>
<organism evidence="4 5">
    <name type="scientific">Nematostella vectensis</name>
    <name type="common">Starlet sea anemone</name>
    <dbReference type="NCBI Taxonomy" id="45351"/>
    <lineage>
        <taxon>Eukaryota</taxon>
        <taxon>Metazoa</taxon>
        <taxon>Cnidaria</taxon>
        <taxon>Anthozoa</taxon>
        <taxon>Hexacorallia</taxon>
        <taxon>Actiniaria</taxon>
        <taxon>Edwardsiidae</taxon>
        <taxon>Nematostella</taxon>
    </lineage>
</organism>
<dbReference type="Gene3D" id="3.40.50.300">
    <property type="entry name" value="P-loop containing nucleotide triphosphate hydrolases"/>
    <property type="match status" value="1"/>
</dbReference>
<dbReference type="KEGG" id="nve:5517267"/>
<dbReference type="InterPro" id="IPR030379">
    <property type="entry name" value="G_SEPTIN_dom"/>
</dbReference>
<dbReference type="OMA" id="MTIGIRT"/>
<comment type="similarity">
    <text evidence="1">Belongs to the TRAFAC class TrmE-Era-EngA-EngB-Septin-like GTPase superfamily. Septin GTPase family.</text>
</comment>
<dbReference type="eggNOG" id="ENOG502SQ2B">
    <property type="taxonomic scope" value="Eukaryota"/>
</dbReference>
<name>A7RTI7_NEMVE</name>
<evidence type="ECO:0000313" key="4">
    <source>
        <dbReference type="EMBL" id="EDO45222.1"/>
    </source>
</evidence>
<keyword evidence="5" id="KW-1185">Reference proteome</keyword>
<dbReference type="HOGENOM" id="CLU_624540_0_0_1"/>
<keyword evidence="1" id="KW-0342">GTP-binding</keyword>
<evidence type="ECO:0000313" key="5">
    <source>
        <dbReference type="Proteomes" id="UP000001593"/>
    </source>
</evidence>
<dbReference type="OrthoDB" id="25620at2759"/>
<reference evidence="4 5" key="1">
    <citation type="journal article" date="2007" name="Science">
        <title>Sea anemone genome reveals ancestral eumetazoan gene repertoire and genomic organization.</title>
        <authorList>
            <person name="Putnam N.H."/>
            <person name="Srivastava M."/>
            <person name="Hellsten U."/>
            <person name="Dirks B."/>
            <person name="Chapman J."/>
            <person name="Salamov A."/>
            <person name="Terry A."/>
            <person name="Shapiro H."/>
            <person name="Lindquist E."/>
            <person name="Kapitonov V.V."/>
            <person name="Jurka J."/>
            <person name="Genikhovich G."/>
            <person name="Grigoriev I.V."/>
            <person name="Lucas S.M."/>
            <person name="Steele R.E."/>
            <person name="Finnerty J.R."/>
            <person name="Technau U."/>
            <person name="Martindale M.Q."/>
            <person name="Rokhsar D.S."/>
        </authorList>
    </citation>
    <scope>NUCLEOTIDE SEQUENCE [LARGE SCALE GENOMIC DNA]</scope>
    <source>
        <strain evidence="5">CH2 X CH6</strain>
    </source>
</reference>
<dbReference type="InParanoid" id="A7RTI7"/>
<feature type="compositionally biased region" description="Basic and acidic residues" evidence="2">
    <location>
        <begin position="12"/>
        <end position="35"/>
    </location>
</feature>
<feature type="domain" description="Septin-type G" evidence="3">
    <location>
        <begin position="132"/>
        <end position="290"/>
    </location>
</feature>
<sequence>MGNKQTKISYETVDKTDPQAKERGRQAARDENARKMQELDQQLRQLKDREMAAALEQVRVENEKDAARFAEAKRRAKELEQQRIREEKKRQEEMEILRMKNSLLEYEFGSRTTKLAFEKDGLDISDMDRVRIALFGPTGSGKTSFIGTLERSLLGKEKQTAFEQGAGSEGTVVLEEYLSQLRFNLVDTRGFFDIDDNTAEECLNIMTGRVSVGSEIRRDYDGQDIDPSAVSSRRACSRFSDRVHAVIFVVQAKDTRLTDQTYLTRMKKIRDHLRFEGHAPVTVITCEDKVKSTKERETAFQEASAATGSPRDRTYFITNYTYENKDKELQATEKMALNIVDTVLMSAERFVKIKKLQGLKGGGGGSGSTGDEEVSRFLQRLKAEHDWDPAKVKSALDFLAEQEITTVGALRECWEGVKGSLELTIGMKGVITRALSSSM</sequence>
<dbReference type="PANTHER" id="PTHR14241">
    <property type="entry name" value="INTERFERON-INDUCED PROTEIN 44"/>
    <property type="match status" value="1"/>
</dbReference>
<keyword evidence="1" id="KW-0547">Nucleotide-binding</keyword>
<dbReference type="PhylomeDB" id="A7RTI7"/>
<dbReference type="AlphaFoldDB" id="A7RTI7"/>
<evidence type="ECO:0000259" key="3">
    <source>
        <dbReference type="Pfam" id="PF00735"/>
    </source>
</evidence>
<evidence type="ECO:0000256" key="2">
    <source>
        <dbReference type="SAM" id="MobiDB-lite"/>
    </source>
</evidence>
<protein>
    <recommendedName>
        <fullName evidence="3">Septin-type G domain-containing protein</fullName>
    </recommendedName>
</protein>
<dbReference type="GO" id="GO:0005525">
    <property type="term" value="F:GTP binding"/>
    <property type="evidence" value="ECO:0007669"/>
    <property type="project" value="UniProtKB-KW"/>
</dbReference>
<gene>
    <name evidence="4" type="ORF">NEMVEDRAFT_v1g240575</name>
</gene>
<dbReference type="SUPFAM" id="SSF52540">
    <property type="entry name" value="P-loop containing nucleoside triphosphate hydrolases"/>
    <property type="match status" value="1"/>
</dbReference>
<dbReference type="EMBL" id="DS469537">
    <property type="protein sequence ID" value="EDO45222.1"/>
    <property type="molecule type" value="Genomic_DNA"/>
</dbReference>
<proteinExistence type="inferred from homology"/>
<dbReference type="PANTHER" id="PTHR14241:SF35">
    <property type="entry name" value="SEPTIN-TYPE G DOMAIN-CONTAINING PROTEIN"/>
    <property type="match status" value="1"/>
</dbReference>